<dbReference type="InterPro" id="IPR008927">
    <property type="entry name" value="6-PGluconate_DH-like_C_sf"/>
</dbReference>
<feature type="domain" description="3-hydroxyacyl-CoA dehydrogenase C-terminal" evidence="2">
    <location>
        <begin position="192"/>
        <end position="289"/>
    </location>
</feature>
<protein>
    <submittedName>
        <fullName evidence="4">3-hydroxyadipyl-CoA dehydrogenase</fullName>
    </submittedName>
</protein>
<name>A0A090N7R4_AFIFE</name>
<dbReference type="FunFam" id="3.40.50.720:FF:000009">
    <property type="entry name" value="Fatty oxidation complex, alpha subunit"/>
    <property type="match status" value="1"/>
</dbReference>
<feature type="domain" description="3-hydroxyacyl-CoA dehydrogenase C-terminal" evidence="2">
    <location>
        <begin position="418"/>
        <end position="501"/>
    </location>
</feature>
<keyword evidence="1" id="KW-0560">Oxidoreductase</keyword>
<dbReference type="GO" id="GO:0016616">
    <property type="term" value="F:oxidoreductase activity, acting on the CH-OH group of donors, NAD or NADP as acceptor"/>
    <property type="evidence" value="ECO:0007669"/>
    <property type="project" value="InterPro"/>
</dbReference>
<dbReference type="RefSeq" id="WP_009340219.1">
    <property type="nucleotide sequence ID" value="NZ_CCAZ020000001.1"/>
</dbReference>
<dbReference type="OrthoDB" id="9771883at2"/>
<comment type="caution">
    <text evidence="4">The sequence shown here is derived from an EMBL/GenBank/DDBJ whole genome shotgun (WGS) entry which is preliminary data.</text>
</comment>
<dbReference type="NCBIfam" id="NF006124">
    <property type="entry name" value="PRK08268.1"/>
    <property type="match status" value="1"/>
</dbReference>
<dbReference type="SUPFAM" id="SSF48179">
    <property type="entry name" value="6-phosphogluconate dehydrogenase C-terminal domain-like"/>
    <property type="match status" value="2"/>
</dbReference>
<sequence length="508" mass="54638">MESILPKENLVIGVIGAGAMGRGIAQVAATGGMTVLLTDSRPEAVADAVKSIEKALARLKEKGTIDQGAMDRALGHIKPVQSVEQLAECRLVIEAVIEDLDIKQALLAQLENIVSDDCIIASNTSSLSITTIASKCRRPERVAGFHFFNPVPVMKLVEVIDGLQTLPAVGDALMDVGKRMGREPVRIKDAPGFLVNQVGRAYTLEAAHLVSEGIATFDDVDAVMREAAGFRMGPFELLDLVGLDVNHPATDAIYRQFYHEPRYRPSVLMQSRLDAGMLGRKTKRGFYDYSEQKDAAPAAEIKSSSSSSYPVWVSRFEPEQADKLIALLKTLNVKIEDGARPSSAALCLVTPLGDDATHSAVEQGLDAKRVVAVDALFDLGKRRTIMSTPVTESSYVDAARALLGSDGVAVTVTRDSPGFIAQRIVAMIANIGASIAQNRTASASDIDKAVKLGLGYPHGPLGFGDALGTGTLLKILNNMQRRYGDPRYRSNLWLTRRAELGVSLTLQD</sequence>
<evidence type="ECO:0000313" key="4">
    <source>
        <dbReference type="EMBL" id="CEG09058.1"/>
    </source>
</evidence>
<dbReference type="SUPFAM" id="SSF51735">
    <property type="entry name" value="NAD(P)-binding Rossmann-fold domains"/>
    <property type="match status" value="1"/>
</dbReference>
<feature type="domain" description="3-hydroxyacyl-CoA dehydrogenase NAD binding" evidence="3">
    <location>
        <begin position="12"/>
        <end position="189"/>
    </location>
</feature>
<proteinExistence type="predicted"/>
<dbReference type="PANTHER" id="PTHR48075:SF5">
    <property type="entry name" value="3-HYDROXYBUTYRYL-COA DEHYDROGENASE"/>
    <property type="match status" value="1"/>
</dbReference>
<dbReference type="InterPro" id="IPR036291">
    <property type="entry name" value="NAD(P)-bd_dom_sf"/>
</dbReference>
<evidence type="ECO:0000256" key="1">
    <source>
        <dbReference type="ARBA" id="ARBA00023002"/>
    </source>
</evidence>
<dbReference type="EMBL" id="CCAZ020000001">
    <property type="protein sequence ID" value="CEG09058.1"/>
    <property type="molecule type" value="Genomic_DNA"/>
</dbReference>
<organism evidence="4 5">
    <name type="scientific">Afipia felis</name>
    <name type="common">Cat scratch disease bacillus</name>
    <dbReference type="NCBI Taxonomy" id="1035"/>
    <lineage>
        <taxon>Bacteria</taxon>
        <taxon>Pseudomonadati</taxon>
        <taxon>Pseudomonadota</taxon>
        <taxon>Alphaproteobacteria</taxon>
        <taxon>Hyphomicrobiales</taxon>
        <taxon>Nitrobacteraceae</taxon>
        <taxon>Afipia</taxon>
    </lineage>
</organism>
<gene>
    <name evidence="4" type="primary">paaH</name>
    <name evidence="4" type="ORF">BN961_02479</name>
</gene>
<evidence type="ECO:0000313" key="5">
    <source>
        <dbReference type="Proteomes" id="UP000035762"/>
    </source>
</evidence>
<dbReference type="Pfam" id="PF00725">
    <property type="entry name" value="3HCDH"/>
    <property type="match status" value="2"/>
</dbReference>
<dbReference type="Gene3D" id="3.40.50.720">
    <property type="entry name" value="NAD(P)-binding Rossmann-like Domain"/>
    <property type="match status" value="1"/>
</dbReference>
<dbReference type="InterPro" id="IPR006176">
    <property type="entry name" value="3-OHacyl-CoA_DH_NAD-bd"/>
</dbReference>
<accession>A0A090N7R4</accession>
<dbReference type="InterPro" id="IPR006108">
    <property type="entry name" value="3HC_DH_C"/>
</dbReference>
<reference evidence="4 5" key="1">
    <citation type="journal article" date="2014" name="Genome Announc.">
        <title>Genome Sequence of Afipia felis Strain 76713, Isolated in Hospital Water Using an Amoeba Co-Culture Procedure.</title>
        <authorList>
            <person name="Benamar S."/>
            <person name="La Scola B."/>
            <person name="Croce O."/>
        </authorList>
    </citation>
    <scope>NUCLEOTIDE SEQUENCE [LARGE SCALE GENOMIC DNA]</scope>
    <source>
        <strain evidence="4 5">76713</strain>
    </source>
</reference>
<evidence type="ECO:0000259" key="2">
    <source>
        <dbReference type="Pfam" id="PF00725"/>
    </source>
</evidence>
<dbReference type="PANTHER" id="PTHR48075">
    <property type="entry name" value="3-HYDROXYACYL-COA DEHYDROGENASE FAMILY PROTEIN"/>
    <property type="match status" value="1"/>
</dbReference>
<keyword evidence="5" id="KW-1185">Reference proteome</keyword>
<dbReference type="Proteomes" id="UP000035762">
    <property type="component" value="Unassembled WGS sequence"/>
</dbReference>
<dbReference type="STRING" id="1035.BN961_02479"/>
<dbReference type="GO" id="GO:0006631">
    <property type="term" value="P:fatty acid metabolic process"/>
    <property type="evidence" value="ECO:0007669"/>
    <property type="project" value="InterPro"/>
</dbReference>
<evidence type="ECO:0000259" key="3">
    <source>
        <dbReference type="Pfam" id="PF02737"/>
    </source>
</evidence>
<dbReference type="AlphaFoldDB" id="A0A090N7R4"/>
<dbReference type="Gene3D" id="1.10.1040.50">
    <property type="match status" value="1"/>
</dbReference>
<dbReference type="GO" id="GO:0070403">
    <property type="term" value="F:NAD+ binding"/>
    <property type="evidence" value="ECO:0007669"/>
    <property type="project" value="InterPro"/>
</dbReference>
<dbReference type="Pfam" id="PF02737">
    <property type="entry name" value="3HCDH_N"/>
    <property type="match status" value="1"/>
</dbReference>